<protein>
    <recommendedName>
        <fullName evidence="1">Ribosomal RNA small subunit methyltransferase H</fullName>
        <ecNumber evidence="1">2.1.1.199</ecNumber>
    </recommendedName>
    <alternativeName>
        <fullName evidence="1">16S rRNA m(4)C1402 methyltransferase</fullName>
    </alternativeName>
    <alternativeName>
        <fullName evidence="1">rRNA (cytosine-N(4)-)-methyltransferase RsmH</fullName>
    </alternativeName>
</protein>
<proteinExistence type="inferred from homology"/>
<dbReference type="EC" id="2.1.1.199" evidence="1"/>
<dbReference type="Pfam" id="PF01795">
    <property type="entry name" value="Methyltransf_5"/>
    <property type="match status" value="1"/>
</dbReference>
<dbReference type="InterPro" id="IPR002903">
    <property type="entry name" value="RsmH"/>
</dbReference>
<evidence type="ECO:0000313" key="3">
    <source>
        <dbReference type="EMBL" id="MBU5677288.1"/>
    </source>
</evidence>
<feature type="binding site" evidence="1">
    <location>
        <position position="53"/>
    </location>
    <ligand>
        <name>S-adenosyl-L-methionine</name>
        <dbReference type="ChEBI" id="CHEBI:59789"/>
    </ligand>
</feature>
<dbReference type="PIRSF" id="PIRSF004486">
    <property type="entry name" value="MraW"/>
    <property type="match status" value="1"/>
</dbReference>
<dbReference type="HAMAP" id="MF_01007">
    <property type="entry name" value="16SrRNA_methyltr_H"/>
    <property type="match status" value="1"/>
</dbReference>
<dbReference type="Proteomes" id="UP000779508">
    <property type="component" value="Unassembled WGS sequence"/>
</dbReference>
<feature type="binding site" evidence="1">
    <location>
        <position position="101"/>
    </location>
    <ligand>
        <name>S-adenosyl-L-methionine</name>
        <dbReference type="ChEBI" id="CHEBI:59789"/>
    </ligand>
</feature>
<organism evidence="3 4">
    <name type="scientific">Alkaliphilus flagellatus</name>
    <dbReference type="NCBI Taxonomy" id="2841507"/>
    <lineage>
        <taxon>Bacteria</taxon>
        <taxon>Bacillati</taxon>
        <taxon>Bacillota</taxon>
        <taxon>Clostridia</taxon>
        <taxon>Peptostreptococcales</taxon>
        <taxon>Natronincolaceae</taxon>
        <taxon>Alkaliphilus</taxon>
    </lineage>
</organism>
<dbReference type="NCBIfam" id="TIGR00006">
    <property type="entry name" value="16S rRNA (cytosine(1402)-N(4))-methyltransferase RsmH"/>
    <property type="match status" value="1"/>
</dbReference>
<keyword evidence="2" id="KW-0175">Coiled coil</keyword>
<feature type="binding site" evidence="1">
    <location>
        <position position="80"/>
    </location>
    <ligand>
        <name>S-adenosyl-L-methionine</name>
        <dbReference type="ChEBI" id="CHEBI:59789"/>
    </ligand>
</feature>
<keyword evidence="4" id="KW-1185">Reference proteome</keyword>
<keyword evidence="1" id="KW-0698">rRNA processing</keyword>
<keyword evidence="1 3" id="KW-0489">Methyltransferase</keyword>
<dbReference type="GO" id="GO:0032259">
    <property type="term" value="P:methylation"/>
    <property type="evidence" value="ECO:0007669"/>
    <property type="project" value="UniProtKB-KW"/>
</dbReference>
<feature type="binding site" evidence="1">
    <location>
        <position position="108"/>
    </location>
    <ligand>
        <name>S-adenosyl-L-methionine</name>
        <dbReference type="ChEBI" id="CHEBI:59789"/>
    </ligand>
</feature>
<gene>
    <name evidence="1 3" type="primary">rsmH</name>
    <name evidence="3" type="ORF">KQI88_12775</name>
</gene>
<comment type="similarity">
    <text evidence="1">Belongs to the methyltransferase superfamily. RsmH family.</text>
</comment>
<dbReference type="PANTHER" id="PTHR11265">
    <property type="entry name" value="S-ADENOSYL-METHYLTRANSFERASE MRAW"/>
    <property type="match status" value="1"/>
</dbReference>
<name>A0ABS6G470_9FIRM</name>
<keyword evidence="1 3" id="KW-0808">Transferase</keyword>
<comment type="catalytic activity">
    <reaction evidence="1">
        <text>cytidine(1402) in 16S rRNA + S-adenosyl-L-methionine = N(4)-methylcytidine(1402) in 16S rRNA + S-adenosyl-L-homocysteine + H(+)</text>
        <dbReference type="Rhea" id="RHEA:42928"/>
        <dbReference type="Rhea" id="RHEA-COMP:10286"/>
        <dbReference type="Rhea" id="RHEA-COMP:10287"/>
        <dbReference type="ChEBI" id="CHEBI:15378"/>
        <dbReference type="ChEBI" id="CHEBI:57856"/>
        <dbReference type="ChEBI" id="CHEBI:59789"/>
        <dbReference type="ChEBI" id="CHEBI:74506"/>
        <dbReference type="ChEBI" id="CHEBI:82748"/>
        <dbReference type="EC" id="2.1.1.199"/>
    </reaction>
</comment>
<comment type="caution">
    <text evidence="3">The sequence shown here is derived from an EMBL/GenBank/DDBJ whole genome shotgun (WGS) entry which is preliminary data.</text>
</comment>
<comment type="function">
    <text evidence="1">Specifically methylates the N4 position of cytidine in position 1402 (C1402) of 16S rRNA.</text>
</comment>
<comment type="subcellular location">
    <subcellularLocation>
        <location evidence="1">Cytoplasm</location>
    </subcellularLocation>
</comment>
<accession>A0ABS6G470</accession>
<reference evidence="3 4" key="1">
    <citation type="submission" date="2021-06" db="EMBL/GenBank/DDBJ databases">
        <authorList>
            <person name="Sun Q."/>
            <person name="Li D."/>
        </authorList>
    </citation>
    <scope>NUCLEOTIDE SEQUENCE [LARGE SCALE GENOMIC DNA]</scope>
    <source>
        <strain evidence="3 4">MSJ-5</strain>
    </source>
</reference>
<dbReference type="RefSeq" id="WP_216417942.1">
    <property type="nucleotide sequence ID" value="NZ_JAHLQK010000005.1"/>
</dbReference>
<dbReference type="GO" id="GO:0008168">
    <property type="term" value="F:methyltransferase activity"/>
    <property type="evidence" value="ECO:0007669"/>
    <property type="project" value="UniProtKB-KW"/>
</dbReference>
<keyword evidence="1" id="KW-0949">S-adenosyl-L-methionine</keyword>
<dbReference type="PANTHER" id="PTHR11265:SF0">
    <property type="entry name" value="12S RRNA N4-METHYLCYTIDINE METHYLTRANSFERASE"/>
    <property type="match status" value="1"/>
</dbReference>
<feature type="binding site" evidence="1">
    <location>
        <begin position="33"/>
        <end position="35"/>
    </location>
    <ligand>
        <name>S-adenosyl-L-methionine</name>
        <dbReference type="ChEBI" id="CHEBI:59789"/>
    </ligand>
</feature>
<dbReference type="EMBL" id="JAHLQK010000005">
    <property type="protein sequence ID" value="MBU5677288.1"/>
    <property type="molecule type" value="Genomic_DNA"/>
</dbReference>
<evidence type="ECO:0000256" key="1">
    <source>
        <dbReference type="HAMAP-Rule" id="MF_01007"/>
    </source>
</evidence>
<sequence length="311" mass="35039">MEFKHISVLLEECIENLNIKENGIYVDGTLGGAGHSKEIAKRLGQNGLLIGIDQDENAIKAASEKLSNMMDRVKLVRDNFSNLSYVLESLGILGFDGLLLDLGVSSHQLDEAERGFSYMNDAPLDMRMDNRNILTAKDIVNNYSEQDLEDIIKSYGEEKWAKRIAQFIVKFRNDEEIVTTHQLVDIIKRAIPKGARIDGPHPAKRTFQAIRIEVNGELDIIKNTIEAAVEKLNKGGRICIITFHSLEDRIVKNAFRALSNPCTCPTEFPICQCNKKPTVKIITRKPILPTDEELEVNPRSRSAKLRVIEKI</sequence>
<evidence type="ECO:0000313" key="4">
    <source>
        <dbReference type="Proteomes" id="UP000779508"/>
    </source>
</evidence>
<keyword evidence="1" id="KW-0963">Cytoplasm</keyword>
<evidence type="ECO:0000256" key="2">
    <source>
        <dbReference type="SAM" id="Coils"/>
    </source>
</evidence>
<feature type="coiled-coil region" evidence="2">
    <location>
        <begin position="52"/>
        <end position="79"/>
    </location>
</feature>